<dbReference type="UniPathway" id="UPA00047">
    <property type="reaction ID" value="UER00056"/>
</dbReference>
<dbReference type="GO" id="GO:0005739">
    <property type="term" value="C:mitochondrion"/>
    <property type="evidence" value="ECO:0007669"/>
    <property type="project" value="TreeGrafter"/>
</dbReference>
<keyword evidence="6 12" id="KW-0479">Metal-binding</keyword>
<feature type="binding site" evidence="12">
    <location>
        <position position="307"/>
    </location>
    <ligand>
        <name>Mg(2+)</name>
        <dbReference type="ChEBI" id="CHEBI:18420"/>
        <label>1</label>
    </ligand>
</feature>
<evidence type="ECO:0000256" key="8">
    <source>
        <dbReference type="ARBA" id="ARBA00023002"/>
    </source>
</evidence>
<dbReference type="Pfam" id="PF01450">
    <property type="entry name" value="KARI_C"/>
    <property type="match status" value="1"/>
</dbReference>
<comment type="pathway">
    <text evidence="3">Amino-acid biosynthesis; L-isoleucine biosynthesis; L-isoleucine from 2-oxobutanoate: step 2/4.</text>
</comment>
<keyword evidence="9 12" id="KW-0100">Branched-chain amino acid biosynthesis</keyword>
<evidence type="ECO:0000256" key="4">
    <source>
        <dbReference type="ARBA" id="ARBA00010318"/>
    </source>
</evidence>
<keyword evidence="8 12" id="KW-0560">Oxidoreductase</keyword>
<evidence type="ECO:0000256" key="7">
    <source>
        <dbReference type="ARBA" id="ARBA00022842"/>
    </source>
</evidence>
<dbReference type="InterPro" id="IPR000506">
    <property type="entry name" value="KARI_C"/>
</dbReference>
<dbReference type="InterPro" id="IPR013023">
    <property type="entry name" value="KARI"/>
</dbReference>
<feature type="binding site" evidence="12">
    <location>
        <position position="311"/>
    </location>
    <ligand>
        <name>Mg(2+)</name>
        <dbReference type="ChEBI" id="CHEBI:18420"/>
        <label>1</label>
    </ligand>
</feature>
<dbReference type="PANTHER" id="PTHR21371:SF1">
    <property type="entry name" value="KETOL-ACID REDUCTOISOMERASE, MITOCHONDRIAL"/>
    <property type="match status" value="1"/>
</dbReference>
<evidence type="ECO:0000256" key="12">
    <source>
        <dbReference type="PROSITE-ProRule" id="PRU01198"/>
    </source>
</evidence>
<dbReference type="Gene3D" id="1.10.1040.10">
    <property type="entry name" value="N-(1-d-carboxylethyl)-l-norvaline Dehydrogenase, domain 2"/>
    <property type="match status" value="2"/>
</dbReference>
<comment type="cofactor">
    <cofactor evidence="1">
        <name>Mg(2+)</name>
        <dbReference type="ChEBI" id="CHEBI:18420"/>
    </cofactor>
</comment>
<evidence type="ECO:0000256" key="5">
    <source>
        <dbReference type="ARBA" id="ARBA00022605"/>
    </source>
</evidence>
<proteinExistence type="inferred from homology"/>
<evidence type="ECO:0000256" key="6">
    <source>
        <dbReference type="ARBA" id="ARBA00022723"/>
    </source>
</evidence>
<evidence type="ECO:0000256" key="11">
    <source>
        <dbReference type="ARBA" id="ARBA00030593"/>
    </source>
</evidence>
<accession>A0A2P6V7A9</accession>
<dbReference type="SUPFAM" id="SSF48179">
    <property type="entry name" value="6-phosphogluconate dehydrogenase C-terminal domain-like"/>
    <property type="match status" value="2"/>
</dbReference>
<name>A0A2P6V7A9_9CHLO</name>
<evidence type="ECO:0000259" key="13">
    <source>
        <dbReference type="PROSITE" id="PS51850"/>
    </source>
</evidence>
<evidence type="ECO:0000256" key="3">
    <source>
        <dbReference type="ARBA" id="ARBA00004885"/>
    </source>
</evidence>
<keyword evidence="5 12" id="KW-0028">Amino-acid biosynthesis</keyword>
<dbReference type="STRING" id="554055.A0A2P6V7A9"/>
<comment type="similarity">
    <text evidence="4 12">Belongs to the ketol-acid reductoisomerase family.</text>
</comment>
<dbReference type="UniPathway" id="UPA00049">
    <property type="reaction ID" value="UER00060"/>
</dbReference>
<dbReference type="PANTHER" id="PTHR21371">
    <property type="entry name" value="KETOL-ACID REDUCTOISOMERASE, MITOCHONDRIAL"/>
    <property type="match status" value="1"/>
</dbReference>
<evidence type="ECO:0000256" key="2">
    <source>
        <dbReference type="ARBA" id="ARBA00004864"/>
    </source>
</evidence>
<dbReference type="SUPFAM" id="SSF51735">
    <property type="entry name" value="NAD(P)-binding Rossmann-fold domains"/>
    <property type="match status" value="1"/>
</dbReference>
<comment type="pathway">
    <text evidence="2">Amino-acid biosynthesis; L-valine biosynthesis; L-valine from pyruvate: step 2/4.</text>
</comment>
<evidence type="ECO:0000256" key="9">
    <source>
        <dbReference type="ARBA" id="ARBA00023304"/>
    </source>
</evidence>
<dbReference type="GO" id="GO:0009507">
    <property type="term" value="C:chloroplast"/>
    <property type="evidence" value="ECO:0007669"/>
    <property type="project" value="TreeGrafter"/>
</dbReference>
<dbReference type="GO" id="GO:0009097">
    <property type="term" value="P:isoleucine biosynthetic process"/>
    <property type="evidence" value="ECO:0007669"/>
    <property type="project" value="UniProtKB-UniRule"/>
</dbReference>
<evidence type="ECO:0000256" key="10">
    <source>
        <dbReference type="ARBA" id="ARBA00030209"/>
    </source>
</evidence>
<dbReference type="AlphaFoldDB" id="A0A2P6V7A9"/>
<sequence>MASVACTAAAAQAQGVVARPGNALRSAAPLRVARAGRSAVVVAAGPKLDLHSNVFPKELVKFAETEEYIYRGGRDKYSKLPEAFKGIKQVGVIGWGSQAPAQAQNLRDSFAEAGMDTKVVIGLRPDSPSCEEARAVGFTEADGTLGEVFDVISKSDMVVLLISDAAQARLYPRILAAMKPGSTLGLSHGFLLGVMQNDGADFRKDINVVLVAPKGMGPSVRRLYEQGKEVNGAGINASFAVHQDATGTAADIAVGWAIGVGAPFAFCTTLESEYKSDIYGERAVLLGAVHGIVESLFRRYVRQGMSDIYGERCVILGGVHGVVESLFRRYTRQGMSDEEAFKQSVESITGPITRIISRDGMLGVYNQFSDADKKIFEQAYSASFAPAMDICYEIYEDVACGNEIKSVVNAVERFGRWPMGKIDQTHMWQVGQKVRAERKEDQIPINPFTAGVYIATMMATVQTLQEKGHPYSEICNESIIEAVDSLNPYMHARGVAFMVDNCSYTARLGSRKWAPRFDYILDQQAYVAVDAGKQADAETIQAFKSHPVHGALAECSRMRPSVDISVGVDGDNTGVGAGAARTEFRSVAATATA</sequence>
<dbReference type="InterPro" id="IPR013116">
    <property type="entry name" value="KARI_N"/>
</dbReference>
<dbReference type="OrthoDB" id="10255643at2759"/>
<evidence type="ECO:0000313" key="15">
    <source>
        <dbReference type="EMBL" id="PSC69958.1"/>
    </source>
</evidence>
<organism evidence="15 16">
    <name type="scientific">Micractinium conductrix</name>
    <dbReference type="NCBI Taxonomy" id="554055"/>
    <lineage>
        <taxon>Eukaryota</taxon>
        <taxon>Viridiplantae</taxon>
        <taxon>Chlorophyta</taxon>
        <taxon>core chlorophytes</taxon>
        <taxon>Trebouxiophyceae</taxon>
        <taxon>Chlorellales</taxon>
        <taxon>Chlorellaceae</taxon>
        <taxon>Chlorella clade</taxon>
        <taxon>Micractinium</taxon>
    </lineage>
</organism>
<dbReference type="InterPro" id="IPR036291">
    <property type="entry name" value="NAD(P)-bd_dom_sf"/>
</dbReference>
<evidence type="ECO:0000313" key="16">
    <source>
        <dbReference type="Proteomes" id="UP000239649"/>
    </source>
</evidence>
<reference evidence="15 16" key="1">
    <citation type="journal article" date="2018" name="Plant J.">
        <title>Genome sequences of Chlorella sorokiniana UTEX 1602 and Micractinium conductrix SAG 241.80: implications to maltose excretion by a green alga.</title>
        <authorList>
            <person name="Arriola M.B."/>
            <person name="Velmurugan N."/>
            <person name="Zhang Y."/>
            <person name="Plunkett M.H."/>
            <person name="Hondzo H."/>
            <person name="Barney B.M."/>
        </authorList>
    </citation>
    <scope>NUCLEOTIDE SEQUENCE [LARGE SCALE GENOMIC DNA]</scope>
    <source>
        <strain evidence="15 16">SAG 241.80</strain>
    </source>
</reference>
<dbReference type="EMBL" id="LHPF02000023">
    <property type="protein sequence ID" value="PSC69958.1"/>
    <property type="molecule type" value="Genomic_DNA"/>
</dbReference>
<gene>
    <name evidence="15" type="ORF">C2E20_6650</name>
</gene>
<dbReference type="InterPro" id="IPR008927">
    <property type="entry name" value="6-PGluconate_DH-like_C_sf"/>
</dbReference>
<keyword evidence="16" id="KW-1185">Reference proteome</keyword>
<dbReference type="Gene3D" id="3.40.50.720">
    <property type="entry name" value="NAD(P)-binding Rossmann-like Domain"/>
    <property type="match status" value="1"/>
</dbReference>
<dbReference type="PROSITE" id="PS51851">
    <property type="entry name" value="KARI_C"/>
    <property type="match status" value="1"/>
</dbReference>
<dbReference type="PROSITE" id="PS51850">
    <property type="entry name" value="KARI_N"/>
    <property type="match status" value="1"/>
</dbReference>
<comment type="caution">
    <text evidence="15">The sequence shown here is derived from an EMBL/GenBank/DDBJ whole genome shotgun (WGS) entry which is preliminary data.</text>
</comment>
<keyword evidence="7 12" id="KW-0460">Magnesium</keyword>
<dbReference type="Proteomes" id="UP000239649">
    <property type="component" value="Unassembled WGS sequence"/>
</dbReference>
<feature type="domain" description="KARI N-terminal Rossmann" evidence="13">
    <location>
        <begin position="70"/>
        <end position="272"/>
    </location>
</feature>
<dbReference type="GO" id="GO:0009099">
    <property type="term" value="P:L-valine biosynthetic process"/>
    <property type="evidence" value="ECO:0007669"/>
    <property type="project" value="UniProtKB-UniRule"/>
</dbReference>
<evidence type="ECO:0000259" key="14">
    <source>
        <dbReference type="PROSITE" id="PS51851"/>
    </source>
</evidence>
<evidence type="ECO:0000256" key="1">
    <source>
        <dbReference type="ARBA" id="ARBA00001946"/>
    </source>
</evidence>
<feature type="domain" description="KARI C-terminal knotted" evidence="14">
    <location>
        <begin position="299"/>
        <end position="441"/>
    </location>
</feature>
<dbReference type="GO" id="GO:0004455">
    <property type="term" value="F:ketol-acid reductoisomerase activity"/>
    <property type="evidence" value="ECO:0007669"/>
    <property type="project" value="UniProtKB-UniRule"/>
</dbReference>
<comment type="caution">
    <text evidence="12">Lacks conserved residue(s) required for the propagation of feature annotation.</text>
</comment>
<dbReference type="InterPro" id="IPR013328">
    <property type="entry name" value="6PGD_dom2"/>
</dbReference>
<dbReference type="GO" id="GO:0046872">
    <property type="term" value="F:metal ion binding"/>
    <property type="evidence" value="ECO:0007669"/>
    <property type="project" value="UniProtKB-UniRule"/>
</dbReference>
<feature type="binding site" evidence="12">
    <location>
        <position position="307"/>
    </location>
    <ligand>
        <name>Mg(2+)</name>
        <dbReference type="ChEBI" id="CHEBI:18420"/>
        <label>2</label>
    </ligand>
</feature>
<protein>
    <recommendedName>
        <fullName evidence="11">Acetohydroxy-acid reductoisomerase</fullName>
    </recommendedName>
    <alternativeName>
        <fullName evidence="10">Alpha-keto-beta-hydroxylacyl reductoisomerase</fullName>
    </alternativeName>
</protein>
<dbReference type="Pfam" id="PF07991">
    <property type="entry name" value="KARI_N"/>
    <property type="match status" value="1"/>
</dbReference>